<dbReference type="EMBL" id="CABFNP030001299">
    <property type="protein sequence ID" value="CAI6098616.1"/>
    <property type="molecule type" value="Genomic_DNA"/>
</dbReference>
<evidence type="ECO:0008006" key="15">
    <source>
        <dbReference type="Google" id="ProtNLM"/>
    </source>
</evidence>
<comment type="caution">
    <text evidence="13">The sequence shown here is derived from an EMBL/GenBank/DDBJ whole genome shotgun (WGS) entry which is preliminary data.</text>
</comment>
<organism evidence="13 14">
    <name type="scientific">Clonostachys chloroleuca</name>
    <dbReference type="NCBI Taxonomy" id="1926264"/>
    <lineage>
        <taxon>Eukaryota</taxon>
        <taxon>Fungi</taxon>
        <taxon>Dikarya</taxon>
        <taxon>Ascomycota</taxon>
        <taxon>Pezizomycotina</taxon>
        <taxon>Sordariomycetes</taxon>
        <taxon>Hypocreomycetidae</taxon>
        <taxon>Hypocreales</taxon>
        <taxon>Bionectriaceae</taxon>
        <taxon>Clonostachys</taxon>
    </lineage>
</organism>
<evidence type="ECO:0000256" key="5">
    <source>
        <dbReference type="ARBA" id="ARBA00022829"/>
    </source>
</evidence>
<evidence type="ECO:0000256" key="6">
    <source>
        <dbReference type="ARBA" id="ARBA00023054"/>
    </source>
</evidence>
<feature type="compositionally biased region" description="Basic and acidic residues" evidence="10">
    <location>
        <begin position="298"/>
        <end position="314"/>
    </location>
</feature>
<feature type="compositionally biased region" description="Low complexity" evidence="10">
    <location>
        <begin position="411"/>
        <end position="426"/>
    </location>
</feature>
<evidence type="ECO:0000256" key="2">
    <source>
        <dbReference type="ARBA" id="ARBA00010845"/>
    </source>
</evidence>
<evidence type="ECO:0000256" key="4">
    <source>
        <dbReference type="ARBA" id="ARBA00022618"/>
    </source>
</evidence>
<dbReference type="Pfam" id="PF07558">
    <property type="entry name" value="Shugoshin_N"/>
    <property type="match status" value="1"/>
</dbReference>
<evidence type="ECO:0000256" key="10">
    <source>
        <dbReference type="SAM" id="MobiDB-lite"/>
    </source>
</evidence>
<dbReference type="GO" id="GO:0000779">
    <property type="term" value="C:condensed chromosome, centromeric region"/>
    <property type="evidence" value="ECO:0007669"/>
    <property type="project" value="UniProtKB-ARBA"/>
</dbReference>
<protein>
    <recommendedName>
        <fullName evidence="15">Shugoshin</fullName>
    </recommendedName>
</protein>
<feature type="compositionally biased region" description="Polar residues" evidence="10">
    <location>
        <begin position="360"/>
        <end position="371"/>
    </location>
</feature>
<keyword evidence="6 9" id="KW-0175">Coiled coil</keyword>
<evidence type="ECO:0000256" key="3">
    <source>
        <dbReference type="ARBA" id="ARBA00022454"/>
    </source>
</evidence>
<feature type="compositionally biased region" description="Basic residues" evidence="10">
    <location>
        <begin position="607"/>
        <end position="620"/>
    </location>
</feature>
<keyword evidence="3" id="KW-0158">Chromosome</keyword>
<comment type="subcellular location">
    <subcellularLocation>
        <location evidence="1">Chromosome</location>
        <location evidence="1">Centromere</location>
    </subcellularLocation>
</comment>
<accession>A0AA35QAU2</accession>
<keyword evidence="5" id="KW-0159">Chromosome partition</keyword>
<keyword evidence="14" id="KW-1185">Reference proteome</keyword>
<dbReference type="GO" id="GO:0045132">
    <property type="term" value="P:meiotic chromosome segregation"/>
    <property type="evidence" value="ECO:0007669"/>
    <property type="project" value="InterPro"/>
</dbReference>
<feature type="domain" description="Shugoshin C-terminal" evidence="11">
    <location>
        <begin position="461"/>
        <end position="484"/>
    </location>
</feature>
<feature type="compositionally biased region" description="Polar residues" evidence="10">
    <location>
        <begin position="432"/>
        <end position="442"/>
    </location>
</feature>
<keyword evidence="4" id="KW-0132">Cell division</keyword>
<dbReference type="InterPro" id="IPR011515">
    <property type="entry name" value="Shugoshin_C"/>
</dbReference>
<evidence type="ECO:0000256" key="8">
    <source>
        <dbReference type="ARBA" id="ARBA00023328"/>
    </source>
</evidence>
<feature type="compositionally biased region" description="Basic and acidic residues" evidence="10">
    <location>
        <begin position="324"/>
        <end position="346"/>
    </location>
</feature>
<proteinExistence type="inferred from homology"/>
<dbReference type="InterPro" id="IPR011516">
    <property type="entry name" value="Shugoshin_N"/>
</dbReference>
<evidence type="ECO:0000256" key="7">
    <source>
        <dbReference type="ARBA" id="ARBA00023306"/>
    </source>
</evidence>
<evidence type="ECO:0000313" key="14">
    <source>
        <dbReference type="Proteomes" id="UP001160390"/>
    </source>
</evidence>
<feature type="region of interest" description="Disordered" evidence="10">
    <location>
        <begin position="172"/>
        <end position="648"/>
    </location>
</feature>
<feature type="compositionally biased region" description="Basic and acidic residues" evidence="10">
    <location>
        <begin position="500"/>
        <end position="516"/>
    </location>
</feature>
<reference evidence="13" key="1">
    <citation type="submission" date="2023-01" db="EMBL/GenBank/DDBJ databases">
        <authorList>
            <person name="Piombo E."/>
        </authorList>
    </citation>
    <scope>NUCLEOTIDE SEQUENCE</scope>
</reference>
<dbReference type="Proteomes" id="UP001160390">
    <property type="component" value="Unassembled WGS sequence"/>
</dbReference>
<feature type="compositionally biased region" description="Basic and acidic residues" evidence="10">
    <location>
        <begin position="477"/>
        <end position="490"/>
    </location>
</feature>
<feature type="compositionally biased region" description="Polar residues" evidence="10">
    <location>
        <begin position="206"/>
        <end position="219"/>
    </location>
</feature>
<comment type="similarity">
    <text evidence="2">Belongs to the shugoshin family.</text>
</comment>
<gene>
    <name evidence="13" type="ORF">CCHLO57077_00002646</name>
</gene>
<evidence type="ECO:0000256" key="1">
    <source>
        <dbReference type="ARBA" id="ARBA00004584"/>
    </source>
</evidence>
<keyword evidence="7" id="KW-0131">Cell cycle</keyword>
<dbReference type="GO" id="GO:0051301">
    <property type="term" value="P:cell division"/>
    <property type="evidence" value="ECO:0007669"/>
    <property type="project" value="UniProtKB-KW"/>
</dbReference>
<feature type="coiled-coil region" evidence="9">
    <location>
        <begin position="14"/>
        <end position="73"/>
    </location>
</feature>
<feature type="region of interest" description="Disordered" evidence="10">
    <location>
        <begin position="102"/>
        <end position="133"/>
    </location>
</feature>
<dbReference type="GO" id="GO:0005634">
    <property type="term" value="C:nucleus"/>
    <property type="evidence" value="ECO:0007669"/>
    <property type="project" value="InterPro"/>
</dbReference>
<evidence type="ECO:0000259" key="11">
    <source>
        <dbReference type="Pfam" id="PF07557"/>
    </source>
</evidence>
<keyword evidence="8" id="KW-0137">Centromere</keyword>
<name>A0AA35QAU2_9HYPO</name>
<evidence type="ECO:0000313" key="13">
    <source>
        <dbReference type="EMBL" id="CAI6098616.1"/>
    </source>
</evidence>
<dbReference type="Pfam" id="PF07557">
    <property type="entry name" value="Shugoshin_C"/>
    <property type="match status" value="1"/>
</dbReference>
<evidence type="ECO:0000259" key="12">
    <source>
        <dbReference type="Pfam" id="PF07558"/>
    </source>
</evidence>
<evidence type="ECO:0000256" key="9">
    <source>
        <dbReference type="SAM" id="Coils"/>
    </source>
</evidence>
<feature type="domain" description="Shugoshin N-terminal coiled-coil" evidence="12">
    <location>
        <begin position="17"/>
        <end position="61"/>
    </location>
</feature>
<feature type="compositionally biased region" description="Basic and acidic residues" evidence="10">
    <location>
        <begin position="540"/>
        <end position="560"/>
    </location>
</feature>
<feature type="compositionally biased region" description="Basic residues" evidence="10">
    <location>
        <begin position="107"/>
        <end position="123"/>
    </location>
</feature>
<sequence length="648" mass="71873">MARLNEPPVSTDSLETLRRKLLRQNRDLAKSNNVRALKIRELENDCACMLSENLQLRSRILELEKQVEDNDARRIADHALAIKAKLESQLTEWGDLIAGLGLEPPPKRHSPSIRRTSSSRRRTSCAYSRVSPSQRRLREVAREIEELGSISEHKSYPRLSMNPEQILALRSEADSVESPELGPPPMSQFIDNEPAKVESPPAKSPELSNLSPSPRNRMQSPELLPSPRADPFVDNSPSPKKRDMPLKPMPQLQPKVESLKPTVRPLQLKPQAAEPPAVEKKNTTTAPPAKAGTKRKFSVNDDSEKTESGRDENQPPRMMASKTSIREKTGGKTLKELVTMRKDTREQASAPLATRKPLSAKNTNDDFSSPKKNPKSGKAAILDDVTIGKVESAKSKPIQESVKSKTKNSAPLKVVPLLSPEPEPVVAIVNSEPETSDAQPTKLSRGGTPPPVHMPAEEEVSRPSRRSRPTISYAEPNLRDKMRRPTKELVDAVAGSRRISHTEPIHRDLSKRKQEAETSVGAAASGEITHEKLPSSPEGKVSREEEATSRSTEESKRSPSTEEEESREEDTSKDQSSENIPGSDGVDLYEFTSSSPKHGKQGSAEGKRRRGPSRQSRSSRRFSAAVDQEDDSFEIREQTSSRRRSMMV</sequence>
<dbReference type="AlphaFoldDB" id="A0AA35QAU2"/>